<feature type="region of interest" description="Disordered" evidence="1">
    <location>
        <begin position="1"/>
        <end position="51"/>
    </location>
</feature>
<reference evidence="2 3" key="1">
    <citation type="journal article" date="2013" name="Environ. Microbiol.">
        <title>Genome analysis of Chitinivibrio alkaliphilus gen. nov., sp. nov., a novel extremely haloalkaliphilic anaerobic chitinolytic bacterium from the candidate phylum Termite Group 3.</title>
        <authorList>
            <person name="Sorokin D.Y."/>
            <person name="Gumerov V.M."/>
            <person name="Rakitin A.L."/>
            <person name="Beletsky A.V."/>
            <person name="Damste J.S."/>
            <person name="Muyzer G."/>
            <person name="Mardanov A.V."/>
            <person name="Ravin N.V."/>
        </authorList>
    </citation>
    <scope>NUCLEOTIDE SEQUENCE [LARGE SCALE GENOMIC DNA]</scope>
    <source>
        <strain evidence="2 3">ACht1</strain>
    </source>
</reference>
<accession>U7D9W8</accession>
<dbReference type="AlphaFoldDB" id="U7D9W8"/>
<evidence type="ECO:0000313" key="2">
    <source>
        <dbReference type="EMBL" id="ERP31887.1"/>
    </source>
</evidence>
<dbReference type="Proteomes" id="UP000017148">
    <property type="component" value="Unassembled WGS sequence"/>
</dbReference>
<feature type="compositionally biased region" description="Polar residues" evidence="1">
    <location>
        <begin position="1"/>
        <end position="12"/>
    </location>
</feature>
<evidence type="ECO:0000313" key="3">
    <source>
        <dbReference type="Proteomes" id="UP000017148"/>
    </source>
</evidence>
<name>U7D9W8_9BACT</name>
<organism evidence="2 3">
    <name type="scientific">Chitinivibrio alkaliphilus ACht1</name>
    <dbReference type="NCBI Taxonomy" id="1313304"/>
    <lineage>
        <taxon>Bacteria</taxon>
        <taxon>Pseudomonadati</taxon>
        <taxon>Fibrobacterota</taxon>
        <taxon>Chitinivibrionia</taxon>
        <taxon>Chitinivibrionales</taxon>
        <taxon>Chitinivibrionaceae</taxon>
        <taxon>Chitinivibrio</taxon>
    </lineage>
</organism>
<evidence type="ECO:0000256" key="1">
    <source>
        <dbReference type="SAM" id="MobiDB-lite"/>
    </source>
</evidence>
<gene>
    <name evidence="2" type="ORF">CALK_1102</name>
</gene>
<proteinExistence type="predicted"/>
<protein>
    <submittedName>
        <fullName evidence="2">Uncharacterized protein</fullName>
    </submittedName>
</protein>
<keyword evidence="3" id="KW-1185">Reference proteome</keyword>
<feature type="compositionally biased region" description="Basic and acidic residues" evidence="1">
    <location>
        <begin position="36"/>
        <end position="50"/>
    </location>
</feature>
<comment type="caution">
    <text evidence="2">The sequence shown here is derived from an EMBL/GenBank/DDBJ whole genome shotgun (WGS) entry which is preliminary data.</text>
</comment>
<dbReference type="EMBL" id="ASJR01000008">
    <property type="protein sequence ID" value="ERP31887.1"/>
    <property type="molecule type" value="Genomic_DNA"/>
</dbReference>
<sequence length="101" mass="11266">MKIPEQSYQQHSYPRGDTAAPKAQHNKPLTPTPPRDTVETHLPTRDDRGIPELSLADKLSIERLEEYLTAVSGDAVRLSRSQIEQRIGTTTSTPPTLDFQA</sequence>
<dbReference type="RefSeq" id="WP_022636588.1">
    <property type="nucleotide sequence ID" value="NZ_ASJR01000008.1"/>
</dbReference>